<evidence type="ECO:0000313" key="3">
    <source>
        <dbReference type="EMBL" id="NOL51727.1"/>
    </source>
</evidence>
<dbReference type="RefSeq" id="WP_171680423.1">
    <property type="nucleotide sequence ID" value="NZ_JABGBN010000003.1"/>
</dbReference>
<sequence length="230" mass="25011">MKKIIGILGGMGPAATADMFQKFIQLTPATKDQEHIPLLISSIPDIPDRSTALLKNGESPLPAMQDYVGRLVNGGAQCIVIACNTAHYWYKDLQATCPVPILSMIETAADAALNSGLKNIGILATNATLATGLYKQEIEKRGLTYIEPDSSEQQQVMESIYTLKAGDLATAQKMMQAQKEALFAKGAQAIILGCTEVPILLAQEAKAEPRRYIDATLVLVKRAVKWYFEK</sequence>
<protein>
    <submittedName>
        <fullName evidence="3">Amino acid racemase</fullName>
        <ecNumber evidence="3">5.1.1.-</ecNumber>
    </submittedName>
</protein>
<evidence type="ECO:0000256" key="2">
    <source>
        <dbReference type="ARBA" id="ARBA00023235"/>
    </source>
</evidence>
<gene>
    <name evidence="3" type="ORF">HKX39_06020</name>
</gene>
<dbReference type="InterPro" id="IPR018187">
    <property type="entry name" value="Asp/Glu_racemase_AS_1"/>
</dbReference>
<dbReference type="InterPro" id="IPR015942">
    <property type="entry name" value="Asp/Glu/hydantoin_racemase"/>
</dbReference>
<organism evidence="3 4">
    <name type="scientific">Pelistega suis</name>
    <dbReference type="NCBI Taxonomy" id="1631957"/>
    <lineage>
        <taxon>Bacteria</taxon>
        <taxon>Pseudomonadati</taxon>
        <taxon>Pseudomonadota</taxon>
        <taxon>Betaproteobacteria</taxon>
        <taxon>Burkholderiales</taxon>
        <taxon>Alcaligenaceae</taxon>
        <taxon>Pelistega</taxon>
    </lineage>
</organism>
<dbReference type="Pfam" id="PF01177">
    <property type="entry name" value="Asp_Glu_race"/>
    <property type="match status" value="1"/>
</dbReference>
<evidence type="ECO:0000256" key="1">
    <source>
        <dbReference type="ARBA" id="ARBA00007847"/>
    </source>
</evidence>
<dbReference type="SUPFAM" id="SSF53681">
    <property type="entry name" value="Aspartate/glutamate racemase"/>
    <property type="match status" value="2"/>
</dbReference>
<dbReference type="Gene3D" id="3.40.50.1860">
    <property type="match status" value="2"/>
</dbReference>
<dbReference type="EC" id="5.1.1.-" evidence="3"/>
<name>A0A849P9X5_9BURK</name>
<keyword evidence="2 3" id="KW-0413">Isomerase</keyword>
<reference evidence="3 4" key="1">
    <citation type="submission" date="2020-05" db="EMBL/GenBank/DDBJ databases">
        <authorList>
            <person name="Niu N."/>
        </authorList>
    </citation>
    <scope>NUCLEOTIDE SEQUENCE [LARGE SCALE GENOMIC DNA]</scope>
    <source>
        <strain evidence="3 4">3340-03</strain>
    </source>
</reference>
<dbReference type="InterPro" id="IPR001920">
    <property type="entry name" value="Asp/Glu_race"/>
</dbReference>
<dbReference type="InterPro" id="IPR033134">
    <property type="entry name" value="Asp/Glu_racemase_AS_2"/>
</dbReference>
<dbReference type="EMBL" id="JABGBN010000003">
    <property type="protein sequence ID" value="NOL51727.1"/>
    <property type="molecule type" value="Genomic_DNA"/>
</dbReference>
<dbReference type="PANTHER" id="PTHR21198:SF7">
    <property type="entry name" value="ASPARTATE-GLUTAMATE RACEMASE FAMILY"/>
    <property type="match status" value="1"/>
</dbReference>
<dbReference type="PANTHER" id="PTHR21198">
    <property type="entry name" value="GLUTAMATE RACEMASE"/>
    <property type="match status" value="1"/>
</dbReference>
<dbReference type="PROSITE" id="PS00924">
    <property type="entry name" value="ASP_GLU_RACEMASE_2"/>
    <property type="match status" value="1"/>
</dbReference>
<dbReference type="InterPro" id="IPR004380">
    <property type="entry name" value="Asp_race"/>
</dbReference>
<comment type="caution">
    <text evidence="3">The sequence shown here is derived from an EMBL/GenBank/DDBJ whole genome shotgun (WGS) entry which is preliminary data.</text>
</comment>
<accession>A0A849P9X5</accession>
<comment type="similarity">
    <text evidence="1">Belongs to the aspartate/glutamate racemases family.</text>
</comment>
<proteinExistence type="inferred from homology"/>
<dbReference type="AlphaFoldDB" id="A0A849P9X5"/>
<dbReference type="GO" id="GO:0047661">
    <property type="term" value="F:amino-acid racemase activity"/>
    <property type="evidence" value="ECO:0007669"/>
    <property type="project" value="InterPro"/>
</dbReference>
<keyword evidence="4" id="KW-1185">Reference proteome</keyword>
<dbReference type="PROSITE" id="PS00923">
    <property type="entry name" value="ASP_GLU_RACEMASE_1"/>
    <property type="match status" value="1"/>
</dbReference>
<dbReference type="Proteomes" id="UP000537862">
    <property type="component" value="Unassembled WGS sequence"/>
</dbReference>
<evidence type="ECO:0000313" key="4">
    <source>
        <dbReference type="Proteomes" id="UP000537862"/>
    </source>
</evidence>
<dbReference type="NCBIfam" id="TIGR00035">
    <property type="entry name" value="asp_race"/>
    <property type="match status" value="1"/>
</dbReference>